<proteinExistence type="predicted"/>
<dbReference type="EMBL" id="CH473959">
    <property type="protein sequence ID" value="EDM15011.1"/>
    <property type="molecule type" value="Genomic_DNA"/>
</dbReference>
<accession>A6IDS4</accession>
<dbReference type="Gene3D" id="2.40.70.10">
    <property type="entry name" value="Acid Proteases"/>
    <property type="match status" value="1"/>
</dbReference>
<dbReference type="SUPFAM" id="SSF50630">
    <property type="entry name" value="Acid proteases"/>
    <property type="match status" value="1"/>
</dbReference>
<organism evidence="2 3">
    <name type="scientific">Rattus norvegicus</name>
    <name type="common">Rat</name>
    <dbReference type="NCBI Taxonomy" id="10116"/>
    <lineage>
        <taxon>Eukaryota</taxon>
        <taxon>Metazoa</taxon>
        <taxon>Chordata</taxon>
        <taxon>Craniata</taxon>
        <taxon>Vertebrata</taxon>
        <taxon>Euteleostomi</taxon>
        <taxon>Mammalia</taxon>
        <taxon>Eutheria</taxon>
        <taxon>Euarchontoglires</taxon>
        <taxon>Glires</taxon>
        <taxon>Rodentia</taxon>
        <taxon>Myomorpha</taxon>
        <taxon>Muroidea</taxon>
        <taxon>Muridae</taxon>
        <taxon>Murinae</taxon>
        <taxon>Rattus</taxon>
    </lineage>
</organism>
<evidence type="ECO:0000313" key="3">
    <source>
        <dbReference type="Proteomes" id="UP000234681"/>
    </source>
</evidence>
<sequence>MLQIHIPGRPTLFVRAMIDSGASGNFIDQNFVIQNAIPLRIKEWPIMVEAIDGHPIASGPIILETHHLIVDLGDHREILSFDVTQSPFFPIVLGIRWLSTHDPNITWSARSIVFNSDYCRLRCRVFAQIPPPLLFPVPHPPLHPNVHPNLQQHVHPDPFLSLQQHLQQRLHPEVQHYLQQHLHPQVLNYLQQCLQPELQHYLQHHLRPELQHYLQHHLHPELQHYLYHHLHSDMQHLLYPDPRNHPEPCHRPDSHDHPPPDSPQPPDLSQQLHPDPQQD</sequence>
<dbReference type="InterPro" id="IPR032567">
    <property type="entry name" value="RTL1-rel"/>
</dbReference>
<dbReference type="AlphaFoldDB" id="A6IDS4"/>
<gene>
    <name evidence="2" type="ORF">rCG_28175</name>
</gene>
<name>A6IDS4_RAT</name>
<feature type="region of interest" description="Disordered" evidence="1">
    <location>
        <begin position="237"/>
        <end position="279"/>
    </location>
</feature>
<dbReference type="Proteomes" id="UP000234681">
    <property type="component" value="Chromosome 4"/>
</dbReference>
<feature type="compositionally biased region" description="Low complexity" evidence="1">
    <location>
        <begin position="267"/>
        <end position="279"/>
    </location>
</feature>
<dbReference type="Pfam" id="PF08284">
    <property type="entry name" value="RVP_2"/>
    <property type="match status" value="1"/>
</dbReference>
<evidence type="ECO:0000313" key="2">
    <source>
        <dbReference type="EMBL" id="EDM15011.1"/>
    </source>
</evidence>
<reference evidence="3" key="1">
    <citation type="submission" date="2005-09" db="EMBL/GenBank/DDBJ databases">
        <authorList>
            <person name="Mural R.J."/>
            <person name="Li P.W."/>
            <person name="Adams M.D."/>
            <person name="Amanatides P.G."/>
            <person name="Baden-Tillson H."/>
            <person name="Barnstead M."/>
            <person name="Chin S.H."/>
            <person name="Dew I."/>
            <person name="Evans C.A."/>
            <person name="Ferriera S."/>
            <person name="Flanigan M."/>
            <person name="Fosler C."/>
            <person name="Glodek A."/>
            <person name="Gu Z."/>
            <person name="Holt R.A."/>
            <person name="Jennings D."/>
            <person name="Kraft C.L."/>
            <person name="Lu F."/>
            <person name="Nguyen T."/>
            <person name="Nusskern D.R."/>
            <person name="Pfannkoch C.M."/>
            <person name="Sitter C."/>
            <person name="Sutton G.G."/>
            <person name="Venter J.C."/>
            <person name="Wang Z."/>
            <person name="Woodage T."/>
            <person name="Zheng X.H."/>
            <person name="Zhong F."/>
        </authorList>
    </citation>
    <scope>NUCLEOTIDE SEQUENCE [LARGE SCALE GENOMIC DNA]</scope>
    <source>
        <strain>BN</strain>
        <strain evidence="3">Sprague-Dawley</strain>
    </source>
</reference>
<dbReference type="CDD" id="cd00303">
    <property type="entry name" value="retropepsin_like"/>
    <property type="match status" value="1"/>
</dbReference>
<evidence type="ECO:0000256" key="1">
    <source>
        <dbReference type="SAM" id="MobiDB-lite"/>
    </source>
</evidence>
<dbReference type="PANTHER" id="PTHR15503:SF31">
    <property type="entry name" value="RETROTRANSPOSON-DERIVED PROTEIN PEG10"/>
    <property type="match status" value="1"/>
</dbReference>
<dbReference type="PANTHER" id="PTHR15503">
    <property type="entry name" value="LDOC1 RELATED"/>
    <property type="match status" value="1"/>
</dbReference>
<dbReference type="InterPro" id="IPR021109">
    <property type="entry name" value="Peptidase_aspartic_dom_sf"/>
</dbReference>
<feature type="compositionally biased region" description="Basic and acidic residues" evidence="1">
    <location>
        <begin position="242"/>
        <end position="259"/>
    </location>
</feature>
<feature type="non-terminal residue" evidence="2">
    <location>
        <position position="279"/>
    </location>
</feature>
<protein>
    <submittedName>
        <fullName evidence="2">RCG28175, isoform CRA_b</fullName>
    </submittedName>
</protein>